<keyword evidence="2" id="KW-1185">Reference proteome</keyword>
<accession>A0A814RNF8</accession>
<dbReference type="EMBL" id="CAJNOC010009947">
    <property type="protein sequence ID" value="CAF1134954.1"/>
    <property type="molecule type" value="Genomic_DNA"/>
</dbReference>
<dbReference type="GO" id="GO:0003676">
    <property type="term" value="F:nucleic acid binding"/>
    <property type="evidence" value="ECO:0007669"/>
    <property type="project" value="InterPro"/>
</dbReference>
<sequence length="204" mass="23577">MSVKFAGDLYLTNVSGRLGDPVETSVKLYERIKEFLNIMGLEQRYGKIDYVIVKGKTSVKRDNYIAFVSFKDSSKHHELKDNLQNFHFDGLKVKVQLNKEEPDIDIKQTNKVAFQQTLAKHLQRQTKAKKRKNSPDFSEQVKITECDSDSNDSFKSVILVKHEPIVQQTIEQNEKDEVILPIKKQISWFNSELAELSTQSKQNN</sequence>
<comment type="caution">
    <text evidence="1">The sequence shown here is derived from an EMBL/GenBank/DDBJ whole genome shotgun (WGS) entry which is preliminary data.</text>
</comment>
<dbReference type="CDD" id="cd00590">
    <property type="entry name" value="RRM_SF"/>
    <property type="match status" value="1"/>
</dbReference>
<gene>
    <name evidence="1" type="ORF">OXX778_LOCUS22644</name>
</gene>
<dbReference type="OrthoDB" id="10197463at2759"/>
<organism evidence="1 2">
    <name type="scientific">Brachionus calyciflorus</name>
    <dbReference type="NCBI Taxonomy" id="104777"/>
    <lineage>
        <taxon>Eukaryota</taxon>
        <taxon>Metazoa</taxon>
        <taxon>Spiralia</taxon>
        <taxon>Gnathifera</taxon>
        <taxon>Rotifera</taxon>
        <taxon>Eurotatoria</taxon>
        <taxon>Monogononta</taxon>
        <taxon>Pseudotrocha</taxon>
        <taxon>Ploima</taxon>
        <taxon>Brachionidae</taxon>
        <taxon>Brachionus</taxon>
    </lineage>
</organism>
<dbReference type="AlphaFoldDB" id="A0A814RNF8"/>
<protein>
    <recommendedName>
        <fullName evidence="3">RRM domain-containing protein</fullName>
    </recommendedName>
</protein>
<dbReference type="InterPro" id="IPR012677">
    <property type="entry name" value="Nucleotide-bd_a/b_plait_sf"/>
</dbReference>
<proteinExistence type="predicted"/>
<name>A0A814RNF8_9BILA</name>
<dbReference type="Gene3D" id="3.30.70.330">
    <property type="match status" value="1"/>
</dbReference>
<dbReference type="SUPFAM" id="SSF54928">
    <property type="entry name" value="RNA-binding domain, RBD"/>
    <property type="match status" value="1"/>
</dbReference>
<evidence type="ECO:0000313" key="1">
    <source>
        <dbReference type="EMBL" id="CAF1134954.1"/>
    </source>
</evidence>
<dbReference type="InterPro" id="IPR035979">
    <property type="entry name" value="RBD_domain_sf"/>
</dbReference>
<reference evidence="1" key="1">
    <citation type="submission" date="2021-02" db="EMBL/GenBank/DDBJ databases">
        <authorList>
            <person name="Nowell W R."/>
        </authorList>
    </citation>
    <scope>NUCLEOTIDE SEQUENCE</scope>
    <source>
        <strain evidence="1">Ploen Becks lab</strain>
    </source>
</reference>
<evidence type="ECO:0008006" key="3">
    <source>
        <dbReference type="Google" id="ProtNLM"/>
    </source>
</evidence>
<evidence type="ECO:0000313" key="2">
    <source>
        <dbReference type="Proteomes" id="UP000663879"/>
    </source>
</evidence>
<dbReference type="Proteomes" id="UP000663879">
    <property type="component" value="Unassembled WGS sequence"/>
</dbReference>